<proteinExistence type="predicted"/>
<name>A0AA95HU14_9BACT</name>
<gene>
    <name evidence="1" type="ORF">QNN11_02925</name>
</gene>
<dbReference type="EMBL" id="CP126056">
    <property type="protein sequence ID" value="WHX10480.1"/>
    <property type="molecule type" value="Genomic_DNA"/>
</dbReference>
<sequence>MYRANLIARNLHASSENRRKQERLFEKEILPLGLKIKEYEPEKK</sequence>
<evidence type="ECO:0000313" key="2">
    <source>
        <dbReference type="Proteomes" id="UP001177934"/>
    </source>
</evidence>
<dbReference type="AlphaFoldDB" id="A0AA95HU14"/>
<dbReference type="Proteomes" id="UP001177934">
    <property type="component" value="Chromosome"/>
</dbReference>
<accession>A0AA95HU14</accession>
<dbReference type="RefSeq" id="WP_007834546.1">
    <property type="nucleotide sequence ID" value="NZ_JADNBX010000007.1"/>
</dbReference>
<protein>
    <submittedName>
        <fullName evidence="1">Uncharacterized protein</fullName>
    </submittedName>
</protein>
<reference evidence="1" key="1">
    <citation type="journal article" date="2023" name="Nat. Commun.">
        <title>Identification of a novel Human Milk Oligosaccharides utilization cluster in the infant gut commensal Bacteroides dorei.</title>
        <authorList>
            <person name="Kijner S."/>
            <person name="Ennis D."/>
            <person name="Shmorak S."/>
            <person name="Florentin A."/>
            <person name="Yassour M."/>
        </authorList>
    </citation>
    <scope>NUCLEOTIDE SEQUENCE</scope>
    <source>
        <strain evidence="1">2</strain>
    </source>
</reference>
<organism evidence="1 2">
    <name type="scientific">Phocaeicola dorei</name>
    <dbReference type="NCBI Taxonomy" id="357276"/>
    <lineage>
        <taxon>Bacteria</taxon>
        <taxon>Pseudomonadati</taxon>
        <taxon>Bacteroidota</taxon>
        <taxon>Bacteroidia</taxon>
        <taxon>Bacteroidales</taxon>
        <taxon>Bacteroidaceae</taxon>
        <taxon>Phocaeicola</taxon>
    </lineage>
</organism>
<evidence type="ECO:0000313" key="1">
    <source>
        <dbReference type="EMBL" id="WHX10480.1"/>
    </source>
</evidence>